<accession>A0A2I1H4L9</accession>
<comment type="caution">
    <text evidence="3">The sequence shown here is derived from an EMBL/GenBank/DDBJ whole genome shotgun (WGS) entry which is preliminary data.</text>
</comment>
<evidence type="ECO:0008006" key="5">
    <source>
        <dbReference type="Google" id="ProtNLM"/>
    </source>
</evidence>
<evidence type="ECO:0000313" key="4">
    <source>
        <dbReference type="Proteomes" id="UP000234323"/>
    </source>
</evidence>
<dbReference type="VEuPathDB" id="FungiDB:RhiirFUN_017047"/>
<dbReference type="AlphaFoldDB" id="A0A2I1H4L9"/>
<reference evidence="3 4" key="1">
    <citation type="submission" date="2015-10" db="EMBL/GenBank/DDBJ databases">
        <title>Genome analyses suggest a sexual origin of heterokaryosis in a supposedly ancient asexual fungus.</title>
        <authorList>
            <person name="Ropars J."/>
            <person name="Sedzielewska K."/>
            <person name="Noel J."/>
            <person name="Charron P."/>
            <person name="Farinelli L."/>
            <person name="Marton T."/>
            <person name="Kruger M."/>
            <person name="Pelin A."/>
            <person name="Brachmann A."/>
            <person name="Corradi N."/>
        </authorList>
    </citation>
    <scope>NUCLEOTIDE SEQUENCE [LARGE SCALE GENOMIC DNA]</scope>
    <source>
        <strain evidence="3 4">A4</strain>
    </source>
</reference>
<dbReference type="Proteomes" id="UP000234323">
    <property type="component" value="Unassembled WGS sequence"/>
</dbReference>
<gene>
    <name evidence="3" type="ORF">RhiirA4_547870</name>
</gene>
<protein>
    <recommendedName>
        <fullName evidence="5">MACPF domain-containing protein</fullName>
    </recommendedName>
</protein>
<feature type="domain" description="DUF7431" evidence="2">
    <location>
        <begin position="356"/>
        <end position="461"/>
    </location>
</feature>
<dbReference type="EMBL" id="LLXI01001468">
    <property type="protein sequence ID" value="PKY53829.1"/>
    <property type="molecule type" value="Genomic_DNA"/>
</dbReference>
<sequence>MDSADEDDIIITVQMLSKLVLVNLNLKTSLSEVRKKLEKISEVKMNDTFSFAMMTDNNSSTGGSLLAVIAREDEVKIILDKIIDKKSKTLYLSEPDWRFFKDKNKLEYGRSVTLERAKNRAFTIVDCEMDEIDDGYEKSQIQINSGEDMVIKNDRLLIADIDIPNFAKLGVSIGNSNTKNSNVATSLNYNIIEYKKRSLRLKLEPTKEFIEAITDVINSNDPRKFKDVIIDFGQFIPKEIILGGKACFISNENSEKNSEENAGEYSANIGAQVLNMKFGKKSSRPLNTSNSSKYQSFKLFGGKQFSSSNFDEPVWVESLNDFKCWSCINFKDPVNVFQILPEDLRKQILLLVGKKILYTNTEYYTLGFGFSIFCHRPRIHHTFKLNIPKNILEILQHKDTECSVFATVIDKKEKDILNCQVICSQNEDPRLKIHCIQKKFRKRKLMIEWKIIDFDGDFQELISGKIFKESDQPLTGSSNPCRILVCWNRTNSNNAPNH</sequence>
<evidence type="ECO:0000259" key="1">
    <source>
        <dbReference type="Pfam" id="PF22693"/>
    </source>
</evidence>
<organism evidence="3 4">
    <name type="scientific">Rhizophagus irregularis</name>
    <dbReference type="NCBI Taxonomy" id="588596"/>
    <lineage>
        <taxon>Eukaryota</taxon>
        <taxon>Fungi</taxon>
        <taxon>Fungi incertae sedis</taxon>
        <taxon>Mucoromycota</taxon>
        <taxon>Glomeromycotina</taxon>
        <taxon>Glomeromycetes</taxon>
        <taxon>Glomerales</taxon>
        <taxon>Glomeraceae</taxon>
        <taxon>Rhizophagus</taxon>
    </lineage>
</organism>
<evidence type="ECO:0000313" key="3">
    <source>
        <dbReference type="EMBL" id="PKY53829.1"/>
    </source>
</evidence>
<dbReference type="VEuPathDB" id="FungiDB:RhiirA1_462651"/>
<name>A0A2I1H4L9_9GLOM</name>
<dbReference type="InterPro" id="IPR055854">
    <property type="entry name" value="DUF7431"/>
</dbReference>
<dbReference type="Pfam" id="PF24209">
    <property type="entry name" value="DUF7431"/>
    <property type="match status" value="1"/>
</dbReference>
<dbReference type="Pfam" id="PF22693">
    <property type="entry name" value="MACPF_1"/>
    <property type="match status" value="1"/>
</dbReference>
<evidence type="ECO:0000259" key="2">
    <source>
        <dbReference type="Pfam" id="PF24209"/>
    </source>
</evidence>
<keyword evidence="4" id="KW-1185">Reference proteome</keyword>
<feature type="domain" description="MACPF-like" evidence="1">
    <location>
        <begin position="182"/>
        <end position="348"/>
    </location>
</feature>
<dbReference type="InterPro" id="IPR054586">
    <property type="entry name" value="MACPF_1_fungal"/>
</dbReference>
<proteinExistence type="predicted"/>